<proteinExistence type="predicted"/>
<dbReference type="AlphaFoldDB" id="Q2HEV4"/>
<dbReference type="VEuPathDB" id="FungiDB:CHGG_01250"/>
<reference evidence="3" key="1">
    <citation type="journal article" date="2015" name="Genome Announc.">
        <title>Draft genome sequence of the cellulolytic fungus Chaetomium globosum.</title>
        <authorList>
            <person name="Cuomo C.A."/>
            <person name="Untereiner W.A."/>
            <person name="Ma L.-J."/>
            <person name="Grabherr M."/>
            <person name="Birren B.W."/>
        </authorList>
    </citation>
    <scope>NUCLEOTIDE SEQUENCE [LARGE SCALE GENOMIC DNA]</scope>
    <source>
        <strain evidence="3">ATCC 6205 / CBS 148.51 / DSM 1962 / NBRC 6347 / NRRL 1970</strain>
    </source>
</reference>
<dbReference type="Pfam" id="PF10224">
    <property type="entry name" value="DUF2205"/>
    <property type="match status" value="1"/>
</dbReference>
<keyword evidence="3" id="KW-1185">Reference proteome</keyword>
<feature type="compositionally biased region" description="Basic and acidic residues" evidence="1">
    <location>
        <begin position="123"/>
        <end position="138"/>
    </location>
</feature>
<dbReference type="EMBL" id="CH408029">
    <property type="protein sequence ID" value="EAQ93015.1"/>
    <property type="molecule type" value="Genomic_DNA"/>
</dbReference>
<feature type="region of interest" description="Disordered" evidence="1">
    <location>
        <begin position="119"/>
        <end position="138"/>
    </location>
</feature>
<dbReference type="GeneID" id="4386865"/>
<feature type="compositionally biased region" description="Low complexity" evidence="1">
    <location>
        <begin position="11"/>
        <end position="24"/>
    </location>
</feature>
<evidence type="ECO:0000313" key="3">
    <source>
        <dbReference type="Proteomes" id="UP000001056"/>
    </source>
</evidence>
<dbReference type="eggNOG" id="ENOG502S4IZ">
    <property type="taxonomic scope" value="Eukaryota"/>
</dbReference>
<sequence>MGDASLHKTASPDWSDSSSGTSIDQPIHAPKPVRPKLPSRKSSGTMIVPRDSTDVGPVDVHAGPDDVRAMSPRRTSEDIQTLGKEARAELERHAKALQDSLVTLFNRIEAPEQEMSNATLEGLEEKEREGRPQGRVCDGRPREYYGRAKAVHLEPYCSPATGQTATAFLDSLATAADYVLTDRAHLRKDDCKGHAPSRPRMARYRPSHGSESTEDLRHWH</sequence>
<gene>
    <name evidence="2" type="ORF">CHGG_01250</name>
</gene>
<name>Q2HEV4_CHAGB</name>
<organism evidence="2 3">
    <name type="scientific">Chaetomium globosum (strain ATCC 6205 / CBS 148.51 / DSM 1962 / NBRC 6347 / NRRL 1970)</name>
    <name type="common">Soil fungus</name>
    <dbReference type="NCBI Taxonomy" id="306901"/>
    <lineage>
        <taxon>Eukaryota</taxon>
        <taxon>Fungi</taxon>
        <taxon>Dikarya</taxon>
        <taxon>Ascomycota</taxon>
        <taxon>Pezizomycotina</taxon>
        <taxon>Sordariomycetes</taxon>
        <taxon>Sordariomycetidae</taxon>
        <taxon>Sordariales</taxon>
        <taxon>Chaetomiaceae</taxon>
        <taxon>Chaetomium</taxon>
    </lineage>
</organism>
<dbReference type="RefSeq" id="XP_001220471.1">
    <property type="nucleotide sequence ID" value="XM_001220470.1"/>
</dbReference>
<accession>Q2HEV4</accession>
<evidence type="ECO:0000313" key="2">
    <source>
        <dbReference type="EMBL" id="EAQ93015.1"/>
    </source>
</evidence>
<dbReference type="STRING" id="306901.Q2HEV4"/>
<dbReference type="OrthoDB" id="2163284at2759"/>
<dbReference type="HOGENOM" id="CLU_1255842_0_0_1"/>
<dbReference type="Proteomes" id="UP000001056">
    <property type="component" value="Unassembled WGS sequence"/>
</dbReference>
<dbReference type="InParanoid" id="Q2HEV4"/>
<evidence type="ECO:0000256" key="1">
    <source>
        <dbReference type="SAM" id="MobiDB-lite"/>
    </source>
</evidence>
<feature type="region of interest" description="Disordered" evidence="1">
    <location>
        <begin position="186"/>
        <end position="220"/>
    </location>
</feature>
<dbReference type="InterPro" id="IPR019357">
    <property type="entry name" value="SCOC"/>
</dbReference>
<protein>
    <submittedName>
        <fullName evidence="2">Uncharacterized protein</fullName>
    </submittedName>
</protein>
<feature type="compositionally biased region" description="Basic residues" evidence="1">
    <location>
        <begin position="195"/>
        <end position="206"/>
    </location>
</feature>
<feature type="region of interest" description="Disordered" evidence="1">
    <location>
        <begin position="1"/>
        <end position="79"/>
    </location>
</feature>